<dbReference type="EMBL" id="DF849190">
    <property type="protein sequence ID" value="GAT55974.1"/>
    <property type="molecule type" value="Genomic_DNA"/>
</dbReference>
<feature type="transmembrane region" description="Helical" evidence="6">
    <location>
        <begin position="562"/>
        <end position="581"/>
    </location>
</feature>
<proteinExistence type="predicted"/>
<evidence type="ECO:0000313" key="7">
    <source>
        <dbReference type="EMBL" id="GAT55974.1"/>
    </source>
</evidence>
<evidence type="ECO:0000256" key="1">
    <source>
        <dbReference type="ARBA" id="ARBA00004141"/>
    </source>
</evidence>
<accession>A0ABQ0LZ15</accession>
<keyword evidence="8" id="KW-1185">Reference proteome</keyword>
<feature type="region of interest" description="Disordered" evidence="5">
    <location>
        <begin position="1"/>
        <end position="22"/>
    </location>
</feature>
<name>A0ABQ0LZ15_MYCCL</name>
<feature type="transmembrane region" description="Helical" evidence="6">
    <location>
        <begin position="530"/>
        <end position="556"/>
    </location>
</feature>
<feature type="transmembrane region" description="Helical" evidence="6">
    <location>
        <begin position="281"/>
        <end position="300"/>
    </location>
</feature>
<keyword evidence="4 6" id="KW-0472">Membrane</keyword>
<feature type="transmembrane region" description="Helical" evidence="6">
    <location>
        <begin position="307"/>
        <end position="326"/>
    </location>
</feature>
<keyword evidence="2 6" id="KW-0812">Transmembrane</keyword>
<organism evidence="7 8">
    <name type="scientific">Mycena chlorophos</name>
    <name type="common">Agaric fungus</name>
    <name type="synonym">Agaricus chlorophos</name>
    <dbReference type="NCBI Taxonomy" id="658473"/>
    <lineage>
        <taxon>Eukaryota</taxon>
        <taxon>Fungi</taxon>
        <taxon>Dikarya</taxon>
        <taxon>Basidiomycota</taxon>
        <taxon>Agaricomycotina</taxon>
        <taxon>Agaricomycetes</taxon>
        <taxon>Agaricomycetidae</taxon>
        <taxon>Agaricales</taxon>
        <taxon>Marasmiineae</taxon>
        <taxon>Mycenaceae</taxon>
        <taxon>Mycena</taxon>
    </lineage>
</organism>
<evidence type="ECO:0000256" key="3">
    <source>
        <dbReference type="ARBA" id="ARBA00022989"/>
    </source>
</evidence>
<comment type="subcellular location">
    <subcellularLocation>
        <location evidence="1">Membrane</location>
        <topology evidence="1">Multi-pass membrane protein</topology>
    </subcellularLocation>
</comment>
<dbReference type="PANTHER" id="PTHR20855:SF97">
    <property type="entry name" value="ADIPOR-LIKE RECEPTOR IZH3-RELATED"/>
    <property type="match status" value="1"/>
</dbReference>
<sequence>MSVRTGLHRRRMSDPPPRAAPVRIPPVRSRSLSLEALDLCSSSPSAALASLRFLVLSCLAELEDRLSGLERAATALDMLHSIQAEVRSRLPDLGGHLPDIGAHLPDIDELTSRLTLPDIDMLKALITGVDFSPLSYIPTLSTHLRRLQDHIADAELGFDFELPRPSFRFELPVLADLADVIDGFRADVDAFLDDIPSFPASLSFATPLPTLLSPSGEDEKRDVSRALTLASYGRRLIDYDDLPFAWRNNPFIQGGYRFIPLAKWPTLVASIFHLHNETLNIHTHLIPLVLWGAAFSGLWVPPGRSTLVDLIVGFLAWILAPLAWILPHWTIDDSLRYTPFSAFTGSNSTLSLPFGYFSSPYPPITPEVPADAAENLFTLFALACLACSVLWHVMAGCSDRRPMETCARIDYVGIGWLIATSIGTVVHHGYACAELAVDSTPLGHKMLHPSEVFEQLRELYASVLPDVVAAMIASVPYALSALWEATVGRAKMMLVYHPFGAACLLICFVCGVSGNILPFSEWFNRVENRLWRLVFFVGISFSALLPLAGIATLQGWDAMVHFASHLIPSLVFYFIGIIIYATHFPERFLGRQGSKGKHWLVRFVVDRCGLGSHAIWHVFIVFAVRAHRDGIRELRRVSAEGGCAAAGWV</sequence>
<evidence type="ECO:0000256" key="6">
    <source>
        <dbReference type="SAM" id="Phobius"/>
    </source>
</evidence>
<keyword evidence="3 6" id="KW-1133">Transmembrane helix</keyword>
<evidence type="ECO:0000256" key="4">
    <source>
        <dbReference type="ARBA" id="ARBA00023136"/>
    </source>
</evidence>
<reference evidence="7" key="1">
    <citation type="submission" date="2014-09" db="EMBL/GenBank/DDBJ databases">
        <title>Genome sequence of the luminous mushroom Mycena chlorophos for searching fungal bioluminescence genes.</title>
        <authorList>
            <person name="Tanaka Y."/>
            <person name="Kasuga D."/>
            <person name="Oba Y."/>
            <person name="Hase S."/>
            <person name="Sato K."/>
            <person name="Oba Y."/>
            <person name="Sakakibara Y."/>
        </authorList>
    </citation>
    <scope>NUCLEOTIDE SEQUENCE</scope>
</reference>
<gene>
    <name evidence="7" type="ORF">MCHLO_12685</name>
</gene>
<feature type="compositionally biased region" description="Basic residues" evidence="5">
    <location>
        <begin position="1"/>
        <end position="11"/>
    </location>
</feature>
<evidence type="ECO:0000256" key="2">
    <source>
        <dbReference type="ARBA" id="ARBA00022692"/>
    </source>
</evidence>
<feature type="transmembrane region" description="Helical" evidence="6">
    <location>
        <begin position="376"/>
        <end position="394"/>
    </location>
</feature>
<feature type="transmembrane region" description="Helical" evidence="6">
    <location>
        <begin position="499"/>
        <end position="518"/>
    </location>
</feature>
<evidence type="ECO:0000313" key="8">
    <source>
        <dbReference type="Proteomes" id="UP000815677"/>
    </source>
</evidence>
<protein>
    <submittedName>
        <fullName evidence="7">IZH family channel protein</fullName>
    </submittedName>
</protein>
<dbReference type="Proteomes" id="UP000815677">
    <property type="component" value="Unassembled WGS sequence"/>
</dbReference>
<dbReference type="InterPro" id="IPR004254">
    <property type="entry name" value="AdipoR/HlyIII-related"/>
</dbReference>
<dbReference type="Pfam" id="PF03006">
    <property type="entry name" value="HlyIII"/>
    <property type="match status" value="1"/>
</dbReference>
<evidence type="ECO:0000256" key="5">
    <source>
        <dbReference type="SAM" id="MobiDB-lite"/>
    </source>
</evidence>
<dbReference type="PANTHER" id="PTHR20855">
    <property type="entry name" value="ADIPOR/PROGESTIN RECEPTOR-RELATED"/>
    <property type="match status" value="1"/>
</dbReference>